<dbReference type="InterPro" id="IPR002859">
    <property type="entry name" value="PKD/REJ-like"/>
</dbReference>
<keyword evidence="3 12" id="KW-0812">Transmembrane</keyword>
<dbReference type="InterPro" id="IPR051223">
    <property type="entry name" value="Polycystin"/>
</dbReference>
<dbReference type="PROSITE" id="PS51125">
    <property type="entry name" value="NHL"/>
    <property type="match status" value="2"/>
</dbReference>
<organism evidence="15 16">
    <name type="scientific">Adineta ricciae</name>
    <name type="common">Rotifer</name>
    <dbReference type="NCBI Taxonomy" id="249248"/>
    <lineage>
        <taxon>Eukaryota</taxon>
        <taxon>Metazoa</taxon>
        <taxon>Spiralia</taxon>
        <taxon>Gnathifera</taxon>
        <taxon>Rotifera</taxon>
        <taxon>Eurotatoria</taxon>
        <taxon>Bdelloidea</taxon>
        <taxon>Adinetida</taxon>
        <taxon>Adinetidae</taxon>
        <taxon>Adineta</taxon>
    </lineage>
</organism>
<feature type="transmembrane region" description="Helical" evidence="12">
    <location>
        <begin position="1278"/>
        <end position="1299"/>
    </location>
</feature>
<proteinExistence type="inferred from homology"/>
<gene>
    <name evidence="15" type="ORF">EDS130_LOCUS42761</name>
</gene>
<dbReference type="Pfam" id="PF01477">
    <property type="entry name" value="PLAT"/>
    <property type="match status" value="1"/>
</dbReference>
<keyword evidence="4 13" id="KW-0732">Signal</keyword>
<dbReference type="Gene3D" id="2.40.10.500">
    <property type="match status" value="4"/>
</dbReference>
<dbReference type="Proteomes" id="UP000663852">
    <property type="component" value="Unassembled WGS sequence"/>
</dbReference>
<evidence type="ECO:0000256" key="2">
    <source>
        <dbReference type="ARBA" id="ARBA00007200"/>
    </source>
</evidence>
<dbReference type="EMBL" id="CAJNOJ010000646">
    <property type="protein sequence ID" value="CAF1503145.1"/>
    <property type="molecule type" value="Genomic_DNA"/>
</dbReference>
<dbReference type="InterPro" id="IPR011042">
    <property type="entry name" value="6-blade_b-propeller_TolB-like"/>
</dbReference>
<evidence type="ECO:0000313" key="15">
    <source>
        <dbReference type="EMBL" id="CAF1503145.1"/>
    </source>
</evidence>
<keyword evidence="5" id="KW-0677">Repeat</keyword>
<dbReference type="Pfam" id="PF20519">
    <property type="entry name" value="Polycystin_dom"/>
    <property type="match status" value="1"/>
</dbReference>
<feature type="transmembrane region" description="Helical" evidence="12">
    <location>
        <begin position="3167"/>
        <end position="3192"/>
    </location>
</feature>
<keyword evidence="7 12" id="KW-0472">Membrane</keyword>
<dbReference type="CDD" id="cd05819">
    <property type="entry name" value="NHL"/>
    <property type="match status" value="2"/>
</dbReference>
<accession>A0A815T576</accession>
<dbReference type="InterPro" id="IPR013122">
    <property type="entry name" value="PKD1_2_channel"/>
</dbReference>
<feature type="transmembrane region" description="Helical" evidence="12">
    <location>
        <begin position="2830"/>
        <end position="2854"/>
    </location>
</feature>
<dbReference type="OrthoDB" id="10055703at2759"/>
<comment type="caution">
    <text evidence="15">The sequence shown here is derived from an EMBL/GenBank/DDBJ whole genome shotgun (WGS) entry which is preliminary data.</text>
</comment>
<dbReference type="InterPro" id="IPR001024">
    <property type="entry name" value="PLAT/LH2_dom"/>
</dbReference>
<dbReference type="InterPro" id="IPR046791">
    <property type="entry name" value="Polycystin_dom"/>
</dbReference>
<comment type="caution">
    <text evidence="10">Lacks conserved residue(s) required for the propagation of feature annotation.</text>
</comment>
<dbReference type="Pfam" id="PF02010">
    <property type="entry name" value="REJ"/>
    <property type="match status" value="1"/>
</dbReference>
<feature type="transmembrane region" description="Helical" evidence="12">
    <location>
        <begin position="1311"/>
        <end position="1331"/>
    </location>
</feature>
<dbReference type="PANTHER" id="PTHR10877">
    <property type="entry name" value="POLYCYSTIN FAMILY MEMBER"/>
    <property type="match status" value="1"/>
</dbReference>
<feature type="transmembrane region" description="Helical" evidence="12">
    <location>
        <begin position="2919"/>
        <end position="2939"/>
    </location>
</feature>
<feature type="disulfide bond" evidence="9">
    <location>
        <begin position="3028"/>
        <end position="3037"/>
    </location>
</feature>
<feature type="transmembrane region" description="Helical" evidence="12">
    <location>
        <begin position="2724"/>
        <end position="2745"/>
    </location>
</feature>
<feature type="transmembrane region" description="Helical" evidence="12">
    <location>
        <begin position="3261"/>
        <end position="3281"/>
    </location>
</feature>
<dbReference type="PANTHER" id="PTHR10877:SF194">
    <property type="entry name" value="LOCATION OF VULVA DEFECTIVE 1"/>
    <property type="match status" value="1"/>
</dbReference>
<evidence type="ECO:0000256" key="3">
    <source>
        <dbReference type="ARBA" id="ARBA00022692"/>
    </source>
</evidence>
<evidence type="ECO:0000256" key="1">
    <source>
        <dbReference type="ARBA" id="ARBA00004141"/>
    </source>
</evidence>
<feature type="repeat" description="NHL" evidence="11">
    <location>
        <begin position="169"/>
        <end position="212"/>
    </location>
</feature>
<dbReference type="InterPro" id="IPR001258">
    <property type="entry name" value="NHL_repeat"/>
</dbReference>
<feature type="transmembrane region" description="Helical" evidence="12">
    <location>
        <begin position="1343"/>
        <end position="1364"/>
    </location>
</feature>
<feature type="chain" id="PRO_5032367709" description="PLAT domain-containing protein" evidence="13">
    <location>
        <begin position="22"/>
        <end position="3472"/>
    </location>
</feature>
<keyword evidence="8" id="KW-0325">Glycoprotein</keyword>
<dbReference type="Pfam" id="PF08016">
    <property type="entry name" value="PKD_channel"/>
    <property type="match status" value="1"/>
</dbReference>
<dbReference type="GO" id="GO:0005509">
    <property type="term" value="F:calcium ion binding"/>
    <property type="evidence" value="ECO:0007669"/>
    <property type="project" value="InterPro"/>
</dbReference>
<evidence type="ECO:0000259" key="14">
    <source>
        <dbReference type="PROSITE" id="PS50095"/>
    </source>
</evidence>
<dbReference type="Pfam" id="PF01436">
    <property type="entry name" value="NHL"/>
    <property type="match status" value="2"/>
</dbReference>
<dbReference type="PRINTS" id="PR01433">
    <property type="entry name" value="POLYCYSTIN2"/>
</dbReference>
<feature type="repeat" description="NHL" evidence="11">
    <location>
        <begin position="497"/>
        <end position="533"/>
    </location>
</feature>
<evidence type="ECO:0000256" key="13">
    <source>
        <dbReference type="SAM" id="SignalP"/>
    </source>
</evidence>
<sequence length="3472" mass="392297">MIISFSVISIVLLLLSGISYNLPKFCANATWNQSAVTFATSAIVGNHPFGIFVNTNNDVYVADQSNGRIQVWLNGSITPTKTISGGLASPCGIFSTENGDIYIDNAVSNYRIDKWGSNSTTSVPAMYICSVCLGVFVDINNMLYCSMYNDHQVIYKSLDQYLNIWSTVVGKSGTAGSTSTTLNKPVGIFVDFYLNLYVADFGNDRIQKFSSGQLNGTTISTGAIILNGPSSVILDADGYLFIVDQQNHRLIGSGSYGFRCIAACSGSYGSSSTQLYFPQTISFDSYGNIFLTDQTNSRIQKFLFRSNSCNSSISTTTTITTMNDVQSTTTSTPTFYSTSISYNQPKFSPYVQWNSVGITFANSTLVGTTPFGIFVDRNNAVYVPNRSNNRIYIWSEGNSKPTKNITYAITSPYSIFVTTNGDIYIDNGATNNRVDKWISNGTIINSIMNVQGACYDIFTDINNNLYCSLNSENQVVMKSLNTNSNLWIVAAGIDCSGTTFNRLSGPRGIFVDIDLDLYVADCNNDRVQLFQSGQVTATTVAGSTASGTLSLDCPSDVALDADGYLFIVDSNNHRIIGSGPNGFRCIIACISSGGAASTQLNSPSLFSFDTYGNIYVTDQSNNRAQKFTSIPNTIYSTTLNQPNFCPSTTWYTDAITFANISTVGTNAYGVFVSVDNSVYVANQQTNKVIVWFEGSNNPDKTISGSLSKPYDLFATPLGDIYVDNGLNIGRVDQFSLNSNISTTVMTIPNQCAGMFVDISNTLYCSTSSDHTVVKKWLNDSVLISTIVVGTGSAGSTATTLNKPFGIFLDAQVNLYVADSNNDRIQMFILGQSTGITVAGASASGTITLNTPNAITLDNNGYVFIADTSNHRIIGSGPYGFRCLFGCTKIAGSATDQLSSPTTLRFDTYGNLYVADRGNSRIQKFILASSSCSISYNQPIFCPNATWSSSATTFATSSTVGTLPYGIFIDGINTVYVPKRASNTILSWPQWSTTATSKNYSNLSNPYSLVVSITGDVYIDNGYLYGRVDKYVLNTLNRVTVMNVNGSCYGLFIDINQNLYCSLKNQHQIMKLLLNNGTTIPTIAAGNGTAGSLSNMLNSPQGIYIDTNLNLYIADAGNNRIQMVGTGQLDGITLIGNGSSVNFTLNYPTGVVLDSNGYLFIVDSYNHRIVASSLYGFRCIIGCSGTGGSAANQLYYPQIEYNNSPYKATIVLCQPLQPALQLLLLQLALRQQVLLQLALLQLVLHQLVLLQLVLLQLVLRQLALRQQVLLQLALLQLVLLQLVLLQLVLLQLVLLQLVLYQQVLRQQVLLQLVLLQLVLHQLVLLQLVLLQLVLRQLALRQQVLLQLALLQLVLLQLVLLQLVLYQQVLRQQVLLQLVLLQLVLLQLVLYQQVLRQQVLLQLVLLQLVLHTSTTRDSSSTSSSIATVSVTTTLITTTTTDNTTQTQGTCYSPTITLIPGGSTLSSPISYRRSQDFSISSMIEFNCAGSLSKKIQWTIKNCTSTSCLYEILLNSKIKTTYSELYIPSRILDYGVYELTLTVTMINSPKLKSSSSVYVRITRTGITANPVQLGTSMITRGDKQDLFLDPGSFSVDPDQDYFDATKWKYKYYCRIYNQYNFPNIQGILLTIDDLRNDPNNPSCLSNRTGLIFGNSTLSPNSSLTILSGSLQSNSIYQFMVYMENRKNSTIQATGYVLVTIEITRPQLIAVGCVISTMCIPNLELQLLNPTTQVALYTICIGICINLQTIHWNIYRGIDNSTYTNSTQWILFNQINSYENIWFFGKNTSNFTALNQLFLNNPQVNLWRFEVVYTFQSETSTSALNFIINQPPTNGSCSIHPLIGTIITLFTIQCSDWIDTDSIKDYSLYYWSKDQLEKTMIAFSVEEDFQVRLPADDDNQTSMINLIIYIRDLYNAITEVNISSVYITNDPILINDLFNKIENSSDTITNNPIVRILSSGNQIFVSQMIISLAQLLNEINEENINKSITNGISPTDITVSLFNNQKFQQVLQSLNESTMIEYKKTLNLQANIREYLVTFLSDLLITTSNSIILQSTSLVQLTQSTNQLTRSLLTIVSNRCYELSLDLYSISNKISYEDVHLAADQLFQCVSNLLTSVNGPIQERMIILDLDYSRANSIPADYDTDLESEWSNLNLFSNGNDFSQETIEKNRNLYYQKQLLNQITNQVTQIQSLLTSSLNIHLNIGQNLSINTSQSFVFLETISIESLNNKIIKQIENSQFNLPSSLTFNSTSVLLRQKVDPLASYGNFQNTNLSRSISLSFIDKNGKEISFKTNENNLIQIRIPRDPNLLIPPMYLQDVLLNGSSLFNYQYINITSSLPISIHLDIHPLNINLSYLFIYKFDENPQLNNSIYQIDGWTIFCSNKHLTNDYLYQYFLDNQQTLNHQSLIYGIRELNSTEFNIYCLNNSSSIPIIEEKVNFTSNYEIRIYTSGCYYLDENNQWNSNGLIVGSNTNHYETECYSKHLTTFAGGFIVLPEPINWNYIFANADFVKNKTIYITIICTIIIYIILLIYARFKDKIDLEKLGVIPLADNNKFDKYFYQIIVFTGQRTNAGTNSNVHFILAGDDDQTNIRTFSSSQRKIFQRGGIDAFVMSVPKSLGLLNYIRIWHDNSGYGPLASWYLKYIIIQDLQTLEKFYFISQQCDHLWFSIFSRPPSNKFTRVQRCTSCFVLFFTAMLMNIMYYDLSKQAQNTNQSFLLTMGPLYITPQQIGIGIMMEFFTFIPSILIVQFFRRIRPRQQISPLQQTLMKIKRSLPSNMVSTEKKKRSQLTFPWWCLFIAYGLSIIIILVSILFIIVRGIEFGDIKTQQWLTSVLTGFFSSILLTQPIKIICMAIFLALFCRNSTNDKEASEYINDDDRIDLQDDLHSSDISLFNSPTSKHINRLNENEVAYAREQRLKEIQMWSIIHEFMIYFLFALLVFIVTYYNREENSYFQVKHLQTYLLNRRQSNADYSQIRTVDQYWYWLENSFIENLRTQQWYNGNIPQYLNGFLNDKSNRLIGWATMRQLRVKSELCDNQRIISLCEENYNLFNEDKHSFQPGWIINRTGVYGSSIIKAFQYETSDTLDTSKYIGEYATYSGGGYVYEFRGSLINLKTNISLLHQLEWIDQHTRAILIELTLYNSNVQLLTSVTLLTEFLSTGGVFPSSRFEPINFYTFTSITQLICTIFYMLFIIYFTIIEIRLFLELRLKYFHRFWSMILLGIIICSYTSVGIYIWRYHETNRISQLFSETNGYVYINLQHIIYINNILTYLLGYCCFFGLIKFVNFFRYDQRVSLFTQTLHYCRKELLSFGFMFSILFLSFIFLFYFLFVSKISSCSNLMASAQMLFEMTLMKFDAHELIEADPMLGPICFAIFILLIVFVCLSMFISIINDSFHHAKDKNADNHVIWSFMMKRFLLWTGLKKLTRSELQEEIDAQMRTQYYDLIENFPDKIDQLLIAIDKIYINQIDESTRLRKAGV</sequence>
<dbReference type="SMART" id="SM00308">
    <property type="entry name" value="LH2"/>
    <property type="match status" value="1"/>
</dbReference>
<feature type="transmembrane region" description="Helical" evidence="12">
    <location>
        <begin position="3204"/>
        <end position="3229"/>
    </location>
</feature>
<evidence type="ECO:0000256" key="9">
    <source>
        <dbReference type="PIRSR" id="PIRSR603915-2"/>
    </source>
</evidence>
<dbReference type="GO" id="GO:0050982">
    <property type="term" value="P:detection of mechanical stimulus"/>
    <property type="evidence" value="ECO:0007669"/>
    <property type="project" value="TreeGrafter"/>
</dbReference>
<evidence type="ECO:0000256" key="12">
    <source>
        <dbReference type="SAM" id="Phobius"/>
    </source>
</evidence>
<dbReference type="GO" id="GO:0016020">
    <property type="term" value="C:membrane"/>
    <property type="evidence" value="ECO:0007669"/>
    <property type="project" value="UniProtKB-SubCell"/>
</dbReference>
<evidence type="ECO:0000256" key="11">
    <source>
        <dbReference type="PROSITE-ProRule" id="PRU00504"/>
    </source>
</evidence>
<evidence type="ECO:0000256" key="5">
    <source>
        <dbReference type="ARBA" id="ARBA00022737"/>
    </source>
</evidence>
<dbReference type="PROSITE" id="PS50095">
    <property type="entry name" value="PLAT"/>
    <property type="match status" value="1"/>
</dbReference>
<protein>
    <recommendedName>
        <fullName evidence="14">PLAT domain-containing protein</fullName>
    </recommendedName>
</protein>
<dbReference type="InterPro" id="IPR036392">
    <property type="entry name" value="PLAT/LH2_dom_sf"/>
</dbReference>
<feature type="signal peptide" evidence="13">
    <location>
        <begin position="1"/>
        <end position="21"/>
    </location>
</feature>
<evidence type="ECO:0000256" key="10">
    <source>
        <dbReference type="PROSITE-ProRule" id="PRU00152"/>
    </source>
</evidence>
<feature type="transmembrane region" description="Helical" evidence="12">
    <location>
        <begin position="3301"/>
        <end position="3323"/>
    </location>
</feature>
<evidence type="ECO:0000256" key="6">
    <source>
        <dbReference type="ARBA" id="ARBA00022989"/>
    </source>
</evidence>
<dbReference type="SUPFAM" id="SSF49723">
    <property type="entry name" value="Lipase/lipooxygenase domain (PLAT/LH2 domain)"/>
    <property type="match status" value="1"/>
</dbReference>
<dbReference type="GO" id="GO:0005262">
    <property type="term" value="F:calcium channel activity"/>
    <property type="evidence" value="ECO:0007669"/>
    <property type="project" value="TreeGrafter"/>
</dbReference>
<feature type="transmembrane region" description="Helical" evidence="12">
    <location>
        <begin position="2679"/>
        <end position="2697"/>
    </location>
</feature>
<name>A0A815T576_ADIRI</name>
<comment type="similarity">
    <text evidence="2">Belongs to the polycystin family.</text>
</comment>
<feature type="transmembrane region" description="Helical" evidence="12">
    <location>
        <begin position="2510"/>
        <end position="2528"/>
    </location>
</feature>
<dbReference type="Gene3D" id="2.60.60.20">
    <property type="entry name" value="PLAT/LH2 domain"/>
    <property type="match status" value="1"/>
</dbReference>
<evidence type="ECO:0000256" key="8">
    <source>
        <dbReference type="ARBA" id="ARBA00023180"/>
    </source>
</evidence>
<keyword evidence="6 12" id="KW-1133">Transmembrane helix</keyword>
<evidence type="ECO:0000256" key="4">
    <source>
        <dbReference type="ARBA" id="ARBA00022729"/>
    </source>
</evidence>
<feature type="transmembrane region" description="Helical" evidence="12">
    <location>
        <begin position="1236"/>
        <end position="1258"/>
    </location>
</feature>
<feature type="transmembrane region" description="Helical" evidence="12">
    <location>
        <begin position="2787"/>
        <end position="2810"/>
    </location>
</feature>
<dbReference type="Gene3D" id="2.120.10.30">
    <property type="entry name" value="TolB, C-terminal domain"/>
    <property type="match status" value="3"/>
</dbReference>
<feature type="domain" description="PLAT" evidence="14">
    <location>
        <begin position="2553"/>
        <end position="2672"/>
    </location>
</feature>
<dbReference type="InterPro" id="IPR003915">
    <property type="entry name" value="PKD_2"/>
</dbReference>
<evidence type="ECO:0000256" key="7">
    <source>
        <dbReference type="ARBA" id="ARBA00023136"/>
    </source>
</evidence>
<evidence type="ECO:0000313" key="16">
    <source>
        <dbReference type="Proteomes" id="UP000663852"/>
    </source>
</evidence>
<reference evidence="15" key="1">
    <citation type="submission" date="2021-02" db="EMBL/GenBank/DDBJ databases">
        <authorList>
            <person name="Nowell W R."/>
        </authorList>
    </citation>
    <scope>NUCLEOTIDE SEQUENCE</scope>
</reference>
<dbReference type="SUPFAM" id="SSF101898">
    <property type="entry name" value="NHL repeat"/>
    <property type="match status" value="4"/>
</dbReference>
<feature type="transmembrane region" description="Helical" evidence="12">
    <location>
        <begin position="3359"/>
        <end position="3384"/>
    </location>
</feature>
<dbReference type="FunFam" id="2.60.60.20:FF:000022">
    <property type="entry name" value="Uncharacterized protein"/>
    <property type="match status" value="1"/>
</dbReference>
<comment type="subcellular location">
    <subcellularLocation>
        <location evidence="1">Membrane</location>
        <topology evidence="1">Multi-pass membrane protein</topology>
    </subcellularLocation>
</comment>